<organism evidence="10 11">
    <name type="scientific">Candidatus Nitrososphaera evergladensis SR1</name>
    <dbReference type="NCBI Taxonomy" id="1459636"/>
    <lineage>
        <taxon>Archaea</taxon>
        <taxon>Nitrososphaerota</taxon>
        <taxon>Nitrososphaeria</taxon>
        <taxon>Nitrososphaerales</taxon>
        <taxon>Nitrososphaeraceae</taxon>
        <taxon>Nitrososphaera</taxon>
    </lineage>
</organism>
<dbReference type="PROSITE" id="PS00374">
    <property type="entry name" value="MGMT"/>
    <property type="match status" value="1"/>
</dbReference>
<dbReference type="EC" id="2.1.1.63" evidence="3"/>
<dbReference type="GO" id="GO:0032259">
    <property type="term" value="P:methylation"/>
    <property type="evidence" value="ECO:0007669"/>
    <property type="project" value="UniProtKB-KW"/>
</dbReference>
<evidence type="ECO:0000259" key="9">
    <source>
        <dbReference type="Pfam" id="PF01035"/>
    </source>
</evidence>
<sequence>MKTGRRLDAKDVYDLLRTVPEGQVTTYGDLAKALGFPRAARAIGRIMNANPDPIVVPCHRVVASDGGIGGYGFGIKMKKEILTKEGLLFDGDMIVDFEKKRAVLKLKRKK</sequence>
<evidence type="ECO:0000256" key="6">
    <source>
        <dbReference type="ARBA" id="ARBA00022763"/>
    </source>
</evidence>
<dbReference type="EMBL" id="CP007174">
    <property type="protein sequence ID" value="AIF83453.1"/>
    <property type="molecule type" value="Genomic_DNA"/>
</dbReference>
<evidence type="ECO:0000256" key="2">
    <source>
        <dbReference type="ARBA" id="ARBA00008711"/>
    </source>
</evidence>
<dbReference type="SUPFAM" id="SSF46767">
    <property type="entry name" value="Methylated DNA-protein cysteine methyltransferase, C-terminal domain"/>
    <property type="match status" value="1"/>
</dbReference>
<evidence type="ECO:0000256" key="3">
    <source>
        <dbReference type="ARBA" id="ARBA00011918"/>
    </source>
</evidence>
<dbReference type="Pfam" id="PF01035">
    <property type="entry name" value="DNA_binding_1"/>
    <property type="match status" value="1"/>
</dbReference>
<dbReference type="InterPro" id="IPR014048">
    <property type="entry name" value="MethylDNA_cys_MeTrfase_DNA-bd"/>
</dbReference>
<protein>
    <recommendedName>
        <fullName evidence="3">methylated-DNA--[protein]-cysteine S-methyltransferase</fullName>
        <ecNumber evidence="3">2.1.1.63</ecNumber>
    </recommendedName>
</protein>
<gene>
    <name evidence="10" type="ORF">NTE_01386</name>
</gene>
<keyword evidence="5 10" id="KW-0808">Transferase</keyword>
<dbReference type="NCBIfam" id="TIGR00589">
    <property type="entry name" value="ogt"/>
    <property type="match status" value="1"/>
</dbReference>
<name>A0A075MQG1_9ARCH</name>
<dbReference type="Gene3D" id="1.10.10.10">
    <property type="entry name" value="Winged helix-like DNA-binding domain superfamily/Winged helix DNA-binding domain"/>
    <property type="match status" value="1"/>
</dbReference>
<dbReference type="InterPro" id="IPR036217">
    <property type="entry name" value="MethylDNA_cys_MeTrfase_DNAb"/>
</dbReference>
<dbReference type="FunFam" id="1.10.10.10:FF:000214">
    <property type="entry name" value="Methylated-DNA--protein-cysteine methyltransferase"/>
    <property type="match status" value="1"/>
</dbReference>
<evidence type="ECO:0000256" key="4">
    <source>
        <dbReference type="ARBA" id="ARBA00022603"/>
    </source>
</evidence>
<dbReference type="eggNOG" id="arCOG02724">
    <property type="taxonomic scope" value="Archaea"/>
</dbReference>
<evidence type="ECO:0000313" key="10">
    <source>
        <dbReference type="EMBL" id="AIF83453.1"/>
    </source>
</evidence>
<comment type="catalytic activity">
    <reaction evidence="1">
        <text>a 4-O-methyl-thymidine in DNA + L-cysteinyl-[protein] = a thymidine in DNA + S-methyl-L-cysteinyl-[protein]</text>
        <dbReference type="Rhea" id="RHEA:53428"/>
        <dbReference type="Rhea" id="RHEA-COMP:10131"/>
        <dbReference type="Rhea" id="RHEA-COMP:10132"/>
        <dbReference type="Rhea" id="RHEA-COMP:13555"/>
        <dbReference type="Rhea" id="RHEA-COMP:13556"/>
        <dbReference type="ChEBI" id="CHEBI:29950"/>
        <dbReference type="ChEBI" id="CHEBI:82612"/>
        <dbReference type="ChEBI" id="CHEBI:137386"/>
        <dbReference type="ChEBI" id="CHEBI:137387"/>
        <dbReference type="EC" id="2.1.1.63"/>
    </reaction>
</comment>
<dbReference type="PANTHER" id="PTHR10815:SF13">
    <property type="entry name" value="METHYLATED-DNA--PROTEIN-CYSTEINE METHYLTRANSFERASE"/>
    <property type="match status" value="1"/>
</dbReference>
<dbReference type="PANTHER" id="PTHR10815">
    <property type="entry name" value="METHYLATED-DNA--PROTEIN-CYSTEINE METHYLTRANSFERASE"/>
    <property type="match status" value="1"/>
</dbReference>
<keyword evidence="11" id="KW-1185">Reference proteome</keyword>
<dbReference type="AlphaFoldDB" id="A0A075MQG1"/>
<evidence type="ECO:0000313" key="11">
    <source>
        <dbReference type="Proteomes" id="UP000028194"/>
    </source>
</evidence>
<evidence type="ECO:0000256" key="5">
    <source>
        <dbReference type="ARBA" id="ARBA00022679"/>
    </source>
</evidence>
<proteinExistence type="inferred from homology"/>
<reference evidence="10 11" key="1">
    <citation type="journal article" date="2014" name="PLoS ONE">
        <title>Genome Sequence of Candidatus Nitrososphaera evergladensis from Group I.1b Enriched from Everglades Soil Reveals Novel Genomic Features of the Ammonia-Oxidizing Archaea.</title>
        <authorList>
            <person name="Zhalnina K.V."/>
            <person name="Dias R."/>
            <person name="Leonard M.T."/>
            <person name="Dorr de Quadros P."/>
            <person name="Camargo F.A."/>
            <person name="Drew J.C."/>
            <person name="Farmerie W.G."/>
            <person name="Daroub S.H."/>
            <person name="Triplett E.W."/>
        </authorList>
    </citation>
    <scope>NUCLEOTIDE SEQUENCE [LARGE SCALE GENOMIC DNA]</scope>
    <source>
        <strain evidence="10 11">SR1</strain>
    </source>
</reference>
<dbReference type="OrthoDB" id="372118at2157"/>
<keyword evidence="4 10" id="KW-0489">Methyltransferase</keyword>
<dbReference type="STRING" id="1459636.NTE_01386"/>
<evidence type="ECO:0000256" key="8">
    <source>
        <dbReference type="ARBA" id="ARBA00049348"/>
    </source>
</evidence>
<dbReference type="GO" id="GO:0006281">
    <property type="term" value="P:DNA repair"/>
    <property type="evidence" value="ECO:0007669"/>
    <property type="project" value="UniProtKB-KW"/>
</dbReference>
<evidence type="ECO:0000256" key="1">
    <source>
        <dbReference type="ARBA" id="ARBA00001286"/>
    </source>
</evidence>
<dbReference type="CDD" id="cd06445">
    <property type="entry name" value="ATase"/>
    <property type="match status" value="1"/>
</dbReference>
<comment type="similarity">
    <text evidence="2">Belongs to the MGMT family.</text>
</comment>
<dbReference type="InterPro" id="IPR036388">
    <property type="entry name" value="WH-like_DNA-bd_sf"/>
</dbReference>
<dbReference type="InterPro" id="IPR001497">
    <property type="entry name" value="MethylDNA_cys_MeTrfase_AS"/>
</dbReference>
<dbReference type="KEGG" id="nev:NTE_01386"/>
<dbReference type="RefSeq" id="WP_148700223.1">
    <property type="nucleotide sequence ID" value="NZ_CP007174.1"/>
</dbReference>
<evidence type="ECO:0000256" key="7">
    <source>
        <dbReference type="ARBA" id="ARBA00023204"/>
    </source>
</evidence>
<feature type="domain" description="Methylated-DNA-[protein]-cysteine S-methyltransferase DNA binding" evidence="9">
    <location>
        <begin position="10"/>
        <end position="86"/>
    </location>
</feature>
<dbReference type="GO" id="GO:0003908">
    <property type="term" value="F:methylated-DNA-[protein]-cysteine S-methyltransferase activity"/>
    <property type="evidence" value="ECO:0007669"/>
    <property type="project" value="UniProtKB-EC"/>
</dbReference>
<dbReference type="HOGENOM" id="CLU_000445_52_5_2"/>
<keyword evidence="7" id="KW-0234">DNA repair</keyword>
<dbReference type="Proteomes" id="UP000028194">
    <property type="component" value="Chromosome"/>
</dbReference>
<accession>A0A075MQG1</accession>
<keyword evidence="6" id="KW-0227">DNA damage</keyword>
<comment type="catalytic activity">
    <reaction evidence="8">
        <text>a 6-O-methyl-2'-deoxyguanosine in DNA + L-cysteinyl-[protein] = S-methyl-L-cysteinyl-[protein] + a 2'-deoxyguanosine in DNA</text>
        <dbReference type="Rhea" id="RHEA:24000"/>
        <dbReference type="Rhea" id="RHEA-COMP:10131"/>
        <dbReference type="Rhea" id="RHEA-COMP:10132"/>
        <dbReference type="Rhea" id="RHEA-COMP:11367"/>
        <dbReference type="Rhea" id="RHEA-COMP:11368"/>
        <dbReference type="ChEBI" id="CHEBI:29950"/>
        <dbReference type="ChEBI" id="CHEBI:82612"/>
        <dbReference type="ChEBI" id="CHEBI:85445"/>
        <dbReference type="ChEBI" id="CHEBI:85448"/>
        <dbReference type="EC" id="2.1.1.63"/>
    </reaction>
</comment>
<dbReference type="GeneID" id="41597182"/>